<evidence type="ECO:0000313" key="1">
    <source>
        <dbReference type="EMBL" id="RDB66825.1"/>
    </source>
</evidence>
<gene>
    <name evidence="1" type="ORF">C1875_13580</name>
    <name evidence="2" type="ORF">FIC87_01700</name>
</gene>
<dbReference type="EMBL" id="VEVP01000003">
    <property type="protein sequence ID" value="TNU94904.1"/>
    <property type="molecule type" value="Genomic_DNA"/>
</dbReference>
<proteinExistence type="predicted"/>
<name>A0A369M8K1_EGGLN</name>
<sequence length="121" mass="13920">MDDEVIRMQTDRRKELRDAYKSRRPDMGVVELRCTATGQRFLGITRDAAKELNSLRAKLNGGGHPNRPLQQLWSEHGENGFDFHVADTLEYENPEDVSADDLQALRDLLLAEDPEARKIWK</sequence>
<organism evidence="1 3">
    <name type="scientific">Eggerthella lenta</name>
    <name type="common">Eubacterium lentum</name>
    <dbReference type="NCBI Taxonomy" id="84112"/>
    <lineage>
        <taxon>Bacteria</taxon>
        <taxon>Bacillati</taxon>
        <taxon>Actinomycetota</taxon>
        <taxon>Coriobacteriia</taxon>
        <taxon>Eggerthellales</taxon>
        <taxon>Eggerthellaceae</taxon>
        <taxon>Eggerthella</taxon>
    </lineage>
</organism>
<evidence type="ECO:0000313" key="2">
    <source>
        <dbReference type="EMBL" id="TNU94904.1"/>
    </source>
</evidence>
<dbReference type="EMBL" id="PPTU01000031">
    <property type="protein sequence ID" value="RDB66825.1"/>
    <property type="molecule type" value="Genomic_DNA"/>
</dbReference>
<reference evidence="2 4" key="1">
    <citation type="journal article" date="2005" name="Appl. Environ. Microbiol.">
        <title>Intestinal bacterial communities that produce active estrogen-like compounds enterodiol and enterolactone in humans.</title>
        <authorList>
            <person name="Clavel T."/>
            <person name="Henderson G."/>
            <person name="Alpert C.A."/>
            <person name="Philippe C."/>
            <person name="Rigottier-Gois L."/>
            <person name="Dore J."/>
            <person name="Blaut M."/>
        </authorList>
    </citation>
    <scope>NUCLEOTIDE SEQUENCE [LARGE SCALE GENOMIC DNA]</scope>
    <source>
        <strain evidence="2 4">SECO-MT75m2</strain>
    </source>
</reference>
<accession>A0A369M8K1</accession>
<dbReference type="Proteomes" id="UP000253970">
    <property type="component" value="Unassembled WGS sequence"/>
</dbReference>
<dbReference type="AlphaFoldDB" id="A0A369M8K1"/>
<protein>
    <submittedName>
        <fullName evidence="2">GIY-YIG nuclease family protein</fullName>
    </submittedName>
</protein>
<reference evidence="1 3" key="2">
    <citation type="journal article" date="2018" name="Elife">
        <title>Discovery and characterization of a prevalent human gut bacterial enzyme sufficient for the inactivation of a family of plant toxins.</title>
        <authorList>
            <person name="Koppel N."/>
            <person name="Bisanz J.E."/>
            <person name="Pandelia M.E."/>
            <person name="Turnbaugh P.J."/>
            <person name="Balskus E.P."/>
        </authorList>
    </citation>
    <scope>NUCLEOTIDE SEQUENCE [LARGE SCALE GENOMIC DNA]</scope>
    <source>
        <strain evidence="1 3">W1 BHI 6</strain>
    </source>
</reference>
<evidence type="ECO:0000313" key="3">
    <source>
        <dbReference type="Proteomes" id="UP000253970"/>
    </source>
</evidence>
<dbReference type="CDD" id="cd10451">
    <property type="entry name" value="GIY-YIG_LuxR_like"/>
    <property type="match status" value="1"/>
</dbReference>
<comment type="caution">
    <text evidence="1">The sequence shown here is derived from an EMBL/GenBank/DDBJ whole genome shotgun (WGS) entry which is preliminary data.</text>
</comment>
<evidence type="ECO:0000313" key="4">
    <source>
        <dbReference type="Proteomes" id="UP000312594"/>
    </source>
</evidence>
<dbReference type="InterPro" id="IPR035901">
    <property type="entry name" value="GIY-YIG_endonuc_sf"/>
</dbReference>
<reference evidence="2" key="3">
    <citation type="submission" date="2019-06" db="EMBL/GenBank/DDBJ databases">
        <authorList>
            <person name="Bisanz J.E."/>
            <person name="Turnbaugh P.J."/>
        </authorList>
    </citation>
    <scope>NUCLEOTIDE SEQUENCE</scope>
    <source>
        <strain evidence="2">SECO-MT75m2</strain>
    </source>
</reference>
<dbReference type="Gene3D" id="3.40.1440.10">
    <property type="entry name" value="GIY-YIG endonuclease"/>
    <property type="match status" value="1"/>
</dbReference>
<dbReference type="Proteomes" id="UP000312594">
    <property type="component" value="Unassembled WGS sequence"/>
</dbReference>